<keyword evidence="2" id="KW-1133">Transmembrane helix</keyword>
<dbReference type="OrthoDB" id="86212at2"/>
<protein>
    <submittedName>
        <fullName evidence="3">Antitoxin component YwqK of YwqJK toxin-antitoxin module</fullName>
    </submittedName>
</protein>
<name>A0A369AV96_9FIRM</name>
<dbReference type="SMART" id="SM00698">
    <property type="entry name" value="MORN"/>
    <property type="match status" value="6"/>
</dbReference>
<keyword evidence="2" id="KW-0812">Transmembrane</keyword>
<dbReference type="AlphaFoldDB" id="A0A369AV96"/>
<keyword evidence="1" id="KW-0677">Repeat</keyword>
<keyword evidence="2" id="KW-0472">Membrane</keyword>
<dbReference type="EMBL" id="QPJT01000025">
    <property type="protein sequence ID" value="RCX11384.1"/>
    <property type="molecule type" value="Genomic_DNA"/>
</dbReference>
<comment type="caution">
    <text evidence="3">The sequence shown here is derived from an EMBL/GenBank/DDBJ whole genome shotgun (WGS) entry which is preliminary data.</text>
</comment>
<evidence type="ECO:0000256" key="1">
    <source>
        <dbReference type="ARBA" id="ARBA00022737"/>
    </source>
</evidence>
<dbReference type="GO" id="GO:0005829">
    <property type="term" value="C:cytosol"/>
    <property type="evidence" value="ECO:0007669"/>
    <property type="project" value="TreeGrafter"/>
</dbReference>
<dbReference type="PANTHER" id="PTHR43215:SF14">
    <property type="entry name" value="RADIAL SPOKE HEAD 1 HOMOLOG"/>
    <property type="match status" value="1"/>
</dbReference>
<dbReference type="Proteomes" id="UP000253034">
    <property type="component" value="Unassembled WGS sequence"/>
</dbReference>
<evidence type="ECO:0000313" key="4">
    <source>
        <dbReference type="Proteomes" id="UP000253034"/>
    </source>
</evidence>
<gene>
    <name evidence="3" type="ORF">DFR58_12530</name>
</gene>
<sequence length="522" mass="57832">MQDNLFKYILDRAKHTLLLPVYNCIYKLKKSSDLKTLSSKALAHISSGLKGLLSLRPQKSADYFYIGRLGVYKKLLVILLLLICMLPVAYLQFFSSPVSAPSQDLTQYEMFYNDPELEAFSGNAKILSADKAVVYDGSIEKGVCTGKGTLYDLNGSLVYSGDFKDNEYSGTGRMFYPSGKLMYHGSFEANLYNGEGILYNANSTILYSGGFLNGKKHGTGKLYDSSGLKLVYEGGFFEDLYGGDGLLYNNDKKVIYQGGFSNGKRHGTGRLYDSSGLKLVYEGGFFEDSYSDQGTLYNENGSVQYQGSFKNGGFFGEGTLFDFGTTRPIYKGQFKDSLFDGSGSLHSLSGRVIFTGPFLKGFPDYVYFLGSSSQELSKYFSDAPDITHLSSGTHLSYRDMNVSFILDGEFTEEASGPKIISAVVYNGSLPPSLEGTVSPSDRQALLGDAVYSGYTDMLSEDLTALYSLHSRGVIDNEYVRGVYSEELNMELYIECYTCQGFSLTLFFDGNGGKFLYYRWDIY</sequence>
<feature type="transmembrane region" description="Helical" evidence="2">
    <location>
        <begin position="75"/>
        <end position="93"/>
    </location>
</feature>
<dbReference type="Gene3D" id="2.20.110.10">
    <property type="entry name" value="Histone H3 K4-specific methyltransferase SET7/9 N-terminal domain"/>
    <property type="match status" value="2"/>
</dbReference>
<proteinExistence type="predicted"/>
<evidence type="ECO:0000256" key="2">
    <source>
        <dbReference type="SAM" id="Phobius"/>
    </source>
</evidence>
<dbReference type="RefSeq" id="WP_114299137.1">
    <property type="nucleotide sequence ID" value="NZ_QPJT01000025.1"/>
</dbReference>
<accession>A0A369AV96</accession>
<keyword evidence="4" id="KW-1185">Reference proteome</keyword>
<dbReference type="PANTHER" id="PTHR43215">
    <property type="entry name" value="RADIAL SPOKE HEAD 1 HOMOLOG"/>
    <property type="match status" value="1"/>
</dbReference>
<dbReference type="SUPFAM" id="SSF82185">
    <property type="entry name" value="Histone H3 K4-specific methyltransferase SET7/9 N-terminal domain"/>
    <property type="match status" value="2"/>
</dbReference>
<evidence type="ECO:0000313" key="3">
    <source>
        <dbReference type="EMBL" id="RCX11384.1"/>
    </source>
</evidence>
<reference evidence="3 4" key="1">
    <citation type="submission" date="2018-07" db="EMBL/GenBank/DDBJ databases">
        <title>Genomic Encyclopedia of Type Strains, Phase IV (KMG-IV): sequencing the most valuable type-strain genomes for metagenomic binning, comparative biology and taxonomic classification.</title>
        <authorList>
            <person name="Goeker M."/>
        </authorList>
    </citation>
    <scope>NUCLEOTIDE SEQUENCE [LARGE SCALE GENOMIC DNA]</scope>
    <source>
        <strain evidence="3 4">DSM 27016</strain>
    </source>
</reference>
<dbReference type="Pfam" id="PF02493">
    <property type="entry name" value="MORN"/>
    <property type="match status" value="6"/>
</dbReference>
<organism evidence="3 4">
    <name type="scientific">Anaerobacterium chartisolvens</name>
    <dbReference type="NCBI Taxonomy" id="1297424"/>
    <lineage>
        <taxon>Bacteria</taxon>
        <taxon>Bacillati</taxon>
        <taxon>Bacillota</taxon>
        <taxon>Clostridia</taxon>
        <taxon>Eubacteriales</taxon>
        <taxon>Oscillospiraceae</taxon>
        <taxon>Anaerobacterium</taxon>
    </lineage>
</organism>
<dbReference type="InterPro" id="IPR003409">
    <property type="entry name" value="MORN"/>
</dbReference>